<gene>
    <name evidence="1" type="ORF">CF386_08300</name>
</gene>
<keyword evidence="2" id="KW-1185">Reference proteome</keyword>
<sequence length="192" mass="22702">MSCKNNNCVAINISDFFNKVDEAIAFSIYSSFEHYGFNCTQIETQRIINLILKSQTLNKTFEDIIQSQKFDLDYIRIDDLTNFCIEHFRYKSILQTSMSKIQSNIISSLIRHDMKINYLTYFDKNFAKILIEKYNLNTNTYQIFARLSNTQEIELVVKSLKLKLFHTDNPKLQFEIFCNDDAESILHQIKFI</sequence>
<protein>
    <submittedName>
        <fullName evidence="1">Uncharacterized protein</fullName>
    </submittedName>
</protein>
<dbReference type="AlphaFoldDB" id="A0A220VFM3"/>
<evidence type="ECO:0000313" key="1">
    <source>
        <dbReference type="EMBL" id="ASK79060.1"/>
    </source>
</evidence>
<proteinExistence type="predicted"/>
<reference evidence="1 2" key="1">
    <citation type="journal article" date="2016" name="Int. J. Syst. Evol. Microbiol.">
        <title>Paraphotobacterium marinum gen. nov., sp. nov., a member of the family Vibrionaceae, isolated from surface seawater.</title>
        <authorList>
            <person name="Huang Z."/>
            <person name="Dong C."/>
            <person name="Shao Z."/>
        </authorList>
    </citation>
    <scope>NUCLEOTIDE SEQUENCE [LARGE SCALE GENOMIC DNA]</scope>
    <source>
        <strain evidence="1 2">NSCS20N07D</strain>
    </source>
</reference>
<dbReference type="EMBL" id="CP022356">
    <property type="protein sequence ID" value="ASK79060.1"/>
    <property type="molecule type" value="Genomic_DNA"/>
</dbReference>
<evidence type="ECO:0000313" key="2">
    <source>
        <dbReference type="Proteomes" id="UP000242175"/>
    </source>
</evidence>
<dbReference type="RefSeq" id="WP_089073968.1">
    <property type="nucleotide sequence ID" value="NZ_CBCSAM010000002.1"/>
</dbReference>
<dbReference type="KEGG" id="pmai:CF386_08300"/>
<name>A0A220VFM3_9GAMM</name>
<accession>A0A220VFM3</accession>
<dbReference type="Proteomes" id="UP000242175">
    <property type="component" value="Chromosome small"/>
</dbReference>
<organism evidence="1 2">
    <name type="scientific">Paraphotobacterium marinum</name>
    <dbReference type="NCBI Taxonomy" id="1755811"/>
    <lineage>
        <taxon>Bacteria</taxon>
        <taxon>Pseudomonadati</taxon>
        <taxon>Pseudomonadota</taxon>
        <taxon>Gammaproteobacteria</taxon>
        <taxon>Vibrionales</taxon>
        <taxon>Vibrionaceae</taxon>
        <taxon>Paraphotobacterium</taxon>
    </lineage>
</organism>